<sequence length="10" mass="1256">MNKLIRSCYK</sequence>
<evidence type="ECO:0000313" key="1">
    <source>
        <dbReference type="EMBL" id="JAH77874.1"/>
    </source>
</evidence>
<reference evidence="1" key="2">
    <citation type="journal article" date="2015" name="Fish Shellfish Immunol.">
        <title>Early steps in the European eel (Anguilla anguilla)-Vibrio vulnificus interaction in the gills: Role of the RtxA13 toxin.</title>
        <authorList>
            <person name="Callol A."/>
            <person name="Pajuelo D."/>
            <person name="Ebbesson L."/>
            <person name="Teles M."/>
            <person name="MacKenzie S."/>
            <person name="Amaro C."/>
        </authorList>
    </citation>
    <scope>NUCLEOTIDE SEQUENCE</scope>
</reference>
<name>A0A0E9VIC2_ANGAN</name>
<proteinExistence type="predicted"/>
<reference evidence="1" key="1">
    <citation type="submission" date="2014-11" db="EMBL/GenBank/DDBJ databases">
        <authorList>
            <person name="Amaro Gonzalez C."/>
        </authorList>
    </citation>
    <scope>NUCLEOTIDE SEQUENCE</scope>
</reference>
<protein>
    <submittedName>
        <fullName evidence="1">Uncharacterized protein</fullName>
    </submittedName>
</protein>
<organism evidence="1">
    <name type="scientific">Anguilla anguilla</name>
    <name type="common">European freshwater eel</name>
    <name type="synonym">Muraena anguilla</name>
    <dbReference type="NCBI Taxonomy" id="7936"/>
    <lineage>
        <taxon>Eukaryota</taxon>
        <taxon>Metazoa</taxon>
        <taxon>Chordata</taxon>
        <taxon>Craniata</taxon>
        <taxon>Vertebrata</taxon>
        <taxon>Euteleostomi</taxon>
        <taxon>Actinopterygii</taxon>
        <taxon>Neopterygii</taxon>
        <taxon>Teleostei</taxon>
        <taxon>Anguilliformes</taxon>
        <taxon>Anguillidae</taxon>
        <taxon>Anguilla</taxon>
    </lineage>
</organism>
<dbReference type="EMBL" id="GBXM01030703">
    <property type="protein sequence ID" value="JAH77874.1"/>
    <property type="molecule type" value="Transcribed_RNA"/>
</dbReference>
<accession>A0A0E9VIC2</accession>